<organism evidence="1 2">
    <name type="scientific">Sphingobacterium phlebotomi</name>
    <dbReference type="NCBI Taxonomy" id="2605433"/>
    <lineage>
        <taxon>Bacteria</taxon>
        <taxon>Pseudomonadati</taxon>
        <taxon>Bacteroidota</taxon>
        <taxon>Sphingobacteriia</taxon>
        <taxon>Sphingobacteriales</taxon>
        <taxon>Sphingobacteriaceae</taxon>
        <taxon>Sphingobacterium</taxon>
    </lineage>
</organism>
<keyword evidence="2" id="KW-1185">Reference proteome</keyword>
<reference evidence="1 2" key="1">
    <citation type="submission" date="2019-08" db="EMBL/GenBank/DDBJ databases">
        <title>Phlebobacter frassis gen. nov. sp. nov., a new member of family Sphingobacteriaceae isolated from sand fly rearing media.</title>
        <authorList>
            <person name="Kakumanu M.L."/>
            <person name="Marayati B.F."/>
            <person name="Wada-Katsumata A."/>
            <person name="Wasserberg G."/>
            <person name="Schal C."/>
            <person name="Apperson C.S."/>
            <person name="Ponnusamy L."/>
        </authorList>
    </citation>
    <scope>NUCLEOTIDE SEQUENCE [LARGE SCALE GENOMIC DNA]</scope>
    <source>
        <strain evidence="1 2">SSI9</strain>
    </source>
</reference>
<sequence>METNTITKEQLNKLVDKIEAEFQGYFKSSKSQVDSLYKCFYTPDIYEEEGLLTLDQDVFHKLPKDIQEKTHELIAEFTKVD</sequence>
<dbReference type="RefSeq" id="WP_148920591.1">
    <property type="nucleotide sequence ID" value="NZ_VTAV01000016.1"/>
</dbReference>
<evidence type="ECO:0000313" key="1">
    <source>
        <dbReference type="EMBL" id="TYR33313.1"/>
    </source>
</evidence>
<protein>
    <submittedName>
        <fullName evidence="1">Uncharacterized protein</fullName>
    </submittedName>
</protein>
<comment type="caution">
    <text evidence="1">The sequence shown here is derived from an EMBL/GenBank/DDBJ whole genome shotgun (WGS) entry which is preliminary data.</text>
</comment>
<gene>
    <name evidence="1" type="ORF">FXV77_17810</name>
</gene>
<evidence type="ECO:0000313" key="2">
    <source>
        <dbReference type="Proteomes" id="UP000322362"/>
    </source>
</evidence>
<dbReference type="EMBL" id="VTAV01000016">
    <property type="protein sequence ID" value="TYR33313.1"/>
    <property type="molecule type" value="Genomic_DNA"/>
</dbReference>
<name>A0A5D4GZ77_9SPHI</name>
<dbReference type="AlphaFoldDB" id="A0A5D4GZ77"/>
<dbReference type="Proteomes" id="UP000322362">
    <property type="component" value="Unassembled WGS sequence"/>
</dbReference>
<accession>A0A5D4GZ77</accession>
<proteinExistence type="predicted"/>